<evidence type="ECO:0000256" key="1">
    <source>
        <dbReference type="SAM" id="MobiDB-lite"/>
    </source>
</evidence>
<accession>A0A0C9UID2</accession>
<sequence length="161" mass="18791">MSSKSNSNSITKALPPNPFHNSNKEWAKSKEYRGEQMIQNQERPNSVNDARWWSEWELHWLILNLQFAEIRCLFDDWKEIRTREKNKERMQAEELESVELNVTFYLIVFVSSVVHAFERVAAVSCKTPPSNSFINNILYDVLTEYLFVSEDGGLSQISKNG</sequence>
<feature type="compositionally biased region" description="Polar residues" evidence="1">
    <location>
        <begin position="1"/>
        <end position="11"/>
    </location>
</feature>
<organism evidence="2 4">
    <name type="scientific">Sphaerobolus stellatus (strain SS14)</name>
    <dbReference type="NCBI Taxonomy" id="990650"/>
    <lineage>
        <taxon>Eukaryota</taxon>
        <taxon>Fungi</taxon>
        <taxon>Dikarya</taxon>
        <taxon>Basidiomycota</taxon>
        <taxon>Agaricomycotina</taxon>
        <taxon>Agaricomycetes</taxon>
        <taxon>Phallomycetidae</taxon>
        <taxon>Geastrales</taxon>
        <taxon>Sphaerobolaceae</taxon>
        <taxon>Sphaerobolus</taxon>
    </lineage>
</organism>
<evidence type="ECO:0000313" key="4">
    <source>
        <dbReference type="Proteomes" id="UP000054279"/>
    </source>
</evidence>
<protein>
    <submittedName>
        <fullName evidence="2">Uncharacterized protein</fullName>
    </submittedName>
</protein>
<feature type="region of interest" description="Disordered" evidence="1">
    <location>
        <begin position="1"/>
        <end position="26"/>
    </location>
</feature>
<name>A0A0C9UID2_SPHS4</name>
<reference evidence="2 4" key="1">
    <citation type="submission" date="2014-06" db="EMBL/GenBank/DDBJ databases">
        <title>Evolutionary Origins and Diversification of the Mycorrhizal Mutualists.</title>
        <authorList>
            <consortium name="DOE Joint Genome Institute"/>
            <consortium name="Mycorrhizal Genomics Consortium"/>
            <person name="Kohler A."/>
            <person name="Kuo A."/>
            <person name="Nagy L.G."/>
            <person name="Floudas D."/>
            <person name="Copeland A."/>
            <person name="Barry K.W."/>
            <person name="Cichocki N."/>
            <person name="Veneault-Fourrey C."/>
            <person name="LaButti K."/>
            <person name="Lindquist E.A."/>
            <person name="Lipzen A."/>
            <person name="Lundell T."/>
            <person name="Morin E."/>
            <person name="Murat C."/>
            <person name="Riley R."/>
            <person name="Ohm R."/>
            <person name="Sun H."/>
            <person name="Tunlid A."/>
            <person name="Henrissat B."/>
            <person name="Grigoriev I.V."/>
            <person name="Hibbett D.S."/>
            <person name="Martin F."/>
        </authorList>
    </citation>
    <scope>NUCLEOTIDE SEQUENCE [LARGE SCALE GENOMIC DNA]</scope>
    <source>
        <strain evidence="2 4">SS14</strain>
    </source>
</reference>
<dbReference type="EMBL" id="KN837446">
    <property type="protein sequence ID" value="KIJ24940.1"/>
    <property type="molecule type" value="Genomic_DNA"/>
</dbReference>
<evidence type="ECO:0000313" key="2">
    <source>
        <dbReference type="EMBL" id="KIJ24940.1"/>
    </source>
</evidence>
<keyword evidence="4" id="KW-1185">Reference proteome</keyword>
<dbReference type="EMBL" id="KN837170">
    <property type="protein sequence ID" value="KIJ37283.1"/>
    <property type="molecule type" value="Genomic_DNA"/>
</dbReference>
<dbReference type="Proteomes" id="UP000054279">
    <property type="component" value="Unassembled WGS sequence"/>
</dbReference>
<evidence type="ECO:0000313" key="3">
    <source>
        <dbReference type="EMBL" id="KIJ37283.1"/>
    </source>
</evidence>
<gene>
    <name evidence="3" type="ORF">M422DRAFT_260223</name>
    <name evidence="2" type="ORF">M422DRAFT_274189</name>
</gene>
<dbReference type="HOGENOM" id="CLU_1644791_0_0_1"/>
<dbReference type="AlphaFoldDB" id="A0A0C9UID2"/>
<proteinExistence type="predicted"/>